<dbReference type="EMBL" id="JBIAZM010000004">
    <property type="protein sequence ID" value="MFF5200682.1"/>
    <property type="molecule type" value="Genomic_DNA"/>
</dbReference>
<organism evidence="1 2">
    <name type="scientific">Micromonospora parva</name>
    <dbReference type="NCBI Taxonomy" id="1464048"/>
    <lineage>
        <taxon>Bacteria</taxon>
        <taxon>Bacillati</taxon>
        <taxon>Actinomycetota</taxon>
        <taxon>Actinomycetes</taxon>
        <taxon>Micromonosporales</taxon>
        <taxon>Micromonosporaceae</taxon>
        <taxon>Micromonospora</taxon>
    </lineage>
</organism>
<protein>
    <recommendedName>
        <fullName evidence="3">DUF433 domain-containing protein</fullName>
    </recommendedName>
</protein>
<evidence type="ECO:0000313" key="2">
    <source>
        <dbReference type="Proteomes" id="UP001602287"/>
    </source>
</evidence>
<name>A0ABW6VVZ8_9ACTN</name>
<gene>
    <name evidence="1" type="ORF">ACFY3B_13865</name>
</gene>
<proteinExistence type="predicted"/>
<keyword evidence="2" id="KW-1185">Reference proteome</keyword>
<reference evidence="1 2" key="1">
    <citation type="submission" date="2024-10" db="EMBL/GenBank/DDBJ databases">
        <title>The Natural Products Discovery Center: Release of the First 8490 Sequenced Strains for Exploring Actinobacteria Biosynthetic Diversity.</title>
        <authorList>
            <person name="Kalkreuter E."/>
            <person name="Kautsar S.A."/>
            <person name="Yang D."/>
            <person name="Bader C.D."/>
            <person name="Teijaro C.N."/>
            <person name="Fluegel L."/>
            <person name="Davis C.M."/>
            <person name="Simpson J.R."/>
            <person name="Lauterbach L."/>
            <person name="Steele A.D."/>
            <person name="Gui C."/>
            <person name="Meng S."/>
            <person name="Li G."/>
            <person name="Viehrig K."/>
            <person name="Ye F."/>
            <person name="Su P."/>
            <person name="Kiefer A.F."/>
            <person name="Nichols A."/>
            <person name="Cepeda A.J."/>
            <person name="Yan W."/>
            <person name="Fan B."/>
            <person name="Jiang Y."/>
            <person name="Adhikari A."/>
            <person name="Zheng C.-J."/>
            <person name="Schuster L."/>
            <person name="Cowan T.M."/>
            <person name="Smanski M.J."/>
            <person name="Chevrette M.G."/>
            <person name="De Carvalho L.P.S."/>
            <person name="Shen B."/>
        </authorList>
    </citation>
    <scope>NUCLEOTIDE SEQUENCE [LARGE SCALE GENOMIC DNA]</scope>
    <source>
        <strain evidence="1 2">NPDC000140</strain>
    </source>
</reference>
<accession>A0ABW6VVZ8</accession>
<evidence type="ECO:0000313" key="1">
    <source>
        <dbReference type="EMBL" id="MFF5200682.1"/>
    </source>
</evidence>
<sequence>MLLTYLDESYTVEYGPRRGRRLQRRNKTIGAQDVTIILRGVDRYGLAPSHASRLVQAVDLVTFLYRRMVNGTGHDPGEAAANEKLWSWVEQRRYHSWCWSPTARQMHEGPA</sequence>
<comment type="caution">
    <text evidence="1">The sequence shown here is derived from an EMBL/GenBank/DDBJ whole genome shotgun (WGS) entry which is preliminary data.</text>
</comment>
<evidence type="ECO:0008006" key="3">
    <source>
        <dbReference type="Google" id="ProtNLM"/>
    </source>
</evidence>
<dbReference type="RefSeq" id="WP_387220217.1">
    <property type="nucleotide sequence ID" value="NZ_JBIAZM010000004.1"/>
</dbReference>
<dbReference type="Proteomes" id="UP001602287">
    <property type="component" value="Unassembled WGS sequence"/>
</dbReference>